<gene>
    <name evidence="2" type="ORF">SPHA_35092</name>
</gene>
<organism evidence="2 3">
    <name type="scientific">Acanthosepion pharaonis</name>
    <name type="common">Pharaoh cuttlefish</name>
    <name type="synonym">Sepia pharaonis</name>
    <dbReference type="NCBI Taxonomy" id="158019"/>
    <lineage>
        <taxon>Eukaryota</taxon>
        <taxon>Metazoa</taxon>
        <taxon>Spiralia</taxon>
        <taxon>Lophotrochozoa</taxon>
        <taxon>Mollusca</taxon>
        <taxon>Cephalopoda</taxon>
        <taxon>Coleoidea</taxon>
        <taxon>Decapodiformes</taxon>
        <taxon>Sepiida</taxon>
        <taxon>Sepiina</taxon>
        <taxon>Sepiidae</taxon>
        <taxon>Acanthosepion</taxon>
    </lineage>
</organism>
<evidence type="ECO:0000313" key="2">
    <source>
        <dbReference type="EMBL" id="CAE1266289.1"/>
    </source>
</evidence>
<sequence length="232" mass="26298">MTLRAKTEPSNHEEAIRKSLNAGKHVMVDYPVVPKFSIAKELFALAAEKGLILHEENIGLLTMKLKKLKEEVQKKPPLKEGFLTSHSYFIGWLEKFEENGYPFTVQQGLIKYMMYLFGDLTPVGGQLITNEKGYVATGNVKTKDNKDITLTIHLTKEPLRWGKDYLLKFEDGSVIDKEPEVSQMTETGLGLFMEDLLHFAEKLTGKRDVHELDAIALRTLEIAEGIQKNFSV</sequence>
<feature type="domain" description="Gfo/Idh/MocA-like oxidoreductase N-terminal" evidence="1">
    <location>
        <begin position="7"/>
        <end position="54"/>
    </location>
</feature>
<comment type="caution">
    <text evidence="2">The sequence shown here is derived from an EMBL/GenBank/DDBJ whole genome shotgun (WGS) entry which is preliminary data.</text>
</comment>
<dbReference type="GO" id="GO:0000166">
    <property type="term" value="F:nucleotide binding"/>
    <property type="evidence" value="ECO:0007669"/>
    <property type="project" value="InterPro"/>
</dbReference>
<evidence type="ECO:0000313" key="3">
    <source>
        <dbReference type="Proteomes" id="UP000597762"/>
    </source>
</evidence>
<evidence type="ECO:0000259" key="1">
    <source>
        <dbReference type="Pfam" id="PF01408"/>
    </source>
</evidence>
<dbReference type="Gene3D" id="3.30.360.10">
    <property type="entry name" value="Dihydrodipicolinate Reductase, domain 2"/>
    <property type="match status" value="1"/>
</dbReference>
<dbReference type="SUPFAM" id="SSF51735">
    <property type="entry name" value="NAD(P)-binding Rossmann-fold domains"/>
    <property type="match status" value="1"/>
</dbReference>
<proteinExistence type="predicted"/>
<dbReference type="GO" id="GO:0004420">
    <property type="term" value="F:hydroxymethylglutaryl-CoA reductase (NADPH) activity"/>
    <property type="evidence" value="ECO:0007669"/>
    <property type="project" value="InterPro"/>
</dbReference>
<dbReference type="InterPro" id="IPR000683">
    <property type="entry name" value="Gfo/Idh/MocA-like_OxRdtase_N"/>
</dbReference>
<keyword evidence="3" id="KW-1185">Reference proteome</keyword>
<dbReference type="OrthoDB" id="2129491at2759"/>
<accession>A0A812CJ37</accession>
<dbReference type="EC" id="1.3.1.24" evidence="2"/>
<keyword evidence="2" id="KW-0560">Oxidoreductase</keyword>
<dbReference type="Gene3D" id="1.10.3270.10">
    <property type="entry name" value="HMGR, N-terminal domain"/>
    <property type="match status" value="1"/>
</dbReference>
<dbReference type="InterPro" id="IPR023282">
    <property type="entry name" value="HMG_CoA_Rdtase_N"/>
</dbReference>
<dbReference type="EMBL" id="CAHIKZ030001509">
    <property type="protein sequence ID" value="CAE1266289.1"/>
    <property type="molecule type" value="Genomic_DNA"/>
</dbReference>
<dbReference type="Proteomes" id="UP000597762">
    <property type="component" value="Unassembled WGS sequence"/>
</dbReference>
<dbReference type="Pfam" id="PF01408">
    <property type="entry name" value="GFO_IDH_MocA"/>
    <property type="match status" value="1"/>
</dbReference>
<dbReference type="InterPro" id="IPR036291">
    <property type="entry name" value="NAD(P)-bd_dom_sf"/>
</dbReference>
<reference evidence="2" key="1">
    <citation type="submission" date="2021-01" db="EMBL/GenBank/DDBJ databases">
        <authorList>
            <person name="Li R."/>
            <person name="Bekaert M."/>
        </authorList>
    </citation>
    <scope>NUCLEOTIDE SEQUENCE</scope>
    <source>
        <strain evidence="2">Farmed</strain>
    </source>
</reference>
<protein>
    <submittedName>
        <fullName evidence="2">BLVRA</fullName>
        <ecNumber evidence="2">1.3.1.24</ecNumber>
    </submittedName>
</protein>
<dbReference type="GO" id="GO:0004074">
    <property type="term" value="F:biliverdin reductase [NAD(P)H] activity"/>
    <property type="evidence" value="ECO:0007669"/>
    <property type="project" value="UniProtKB-EC"/>
</dbReference>
<name>A0A812CJ37_ACAPH</name>
<dbReference type="AlphaFoldDB" id="A0A812CJ37"/>